<gene>
    <name evidence="3" type="ORF">DSCA_14100</name>
</gene>
<dbReference type="Proteomes" id="UP000427906">
    <property type="component" value="Chromosome"/>
</dbReference>
<keyword evidence="4" id="KW-1185">Reference proteome</keyword>
<feature type="signal peptide" evidence="1">
    <location>
        <begin position="1"/>
        <end position="24"/>
    </location>
</feature>
<feature type="domain" description="Ice-binding protein C-terminal" evidence="2">
    <location>
        <begin position="176"/>
        <end position="199"/>
    </location>
</feature>
<protein>
    <recommendedName>
        <fullName evidence="2">Ice-binding protein C-terminal domain-containing protein</fullName>
    </recommendedName>
</protein>
<reference evidence="3 4" key="1">
    <citation type="submission" date="2019-11" db="EMBL/GenBank/DDBJ databases">
        <title>Comparative genomics of hydrocarbon-degrading Desulfosarcina strains.</title>
        <authorList>
            <person name="Watanabe M."/>
            <person name="Kojima H."/>
            <person name="Fukui M."/>
        </authorList>
    </citation>
    <scope>NUCLEOTIDE SEQUENCE [LARGE SCALE GENOMIC DNA]</scope>
    <source>
        <strain evidence="3 4">PL12</strain>
    </source>
</reference>
<evidence type="ECO:0000313" key="3">
    <source>
        <dbReference type="EMBL" id="BBO67480.1"/>
    </source>
</evidence>
<accession>A0A5K7YHD6</accession>
<dbReference type="PROSITE" id="PS51257">
    <property type="entry name" value="PROKAR_LIPOPROTEIN"/>
    <property type="match status" value="1"/>
</dbReference>
<keyword evidence="1" id="KW-0732">Signal</keyword>
<proteinExistence type="predicted"/>
<dbReference type="NCBIfam" id="TIGR02595">
    <property type="entry name" value="PEP_CTERM"/>
    <property type="match status" value="1"/>
</dbReference>
<feature type="chain" id="PRO_5024397074" description="Ice-binding protein C-terminal domain-containing protein" evidence="1">
    <location>
        <begin position="25"/>
        <end position="203"/>
    </location>
</feature>
<name>A0A5K7YHD6_9BACT</name>
<evidence type="ECO:0000259" key="2">
    <source>
        <dbReference type="Pfam" id="PF07589"/>
    </source>
</evidence>
<dbReference type="EMBL" id="AP021874">
    <property type="protein sequence ID" value="BBO67480.1"/>
    <property type="molecule type" value="Genomic_DNA"/>
</dbReference>
<dbReference type="KEGG" id="dalk:DSCA_14100"/>
<dbReference type="RefSeq" id="WP_155315736.1">
    <property type="nucleotide sequence ID" value="NZ_AP021874.1"/>
</dbReference>
<organism evidence="3 4">
    <name type="scientific">Desulfosarcina alkanivorans</name>
    <dbReference type="NCBI Taxonomy" id="571177"/>
    <lineage>
        <taxon>Bacteria</taxon>
        <taxon>Pseudomonadati</taxon>
        <taxon>Thermodesulfobacteriota</taxon>
        <taxon>Desulfobacteria</taxon>
        <taxon>Desulfobacterales</taxon>
        <taxon>Desulfosarcinaceae</taxon>
        <taxon>Desulfosarcina</taxon>
    </lineage>
</organism>
<dbReference type="AlphaFoldDB" id="A0A5K7YHD6"/>
<sequence>MKKLLGFLLCTILGCLILAQTAVAIPYQVEEGDSIILDSWNPVTRAGEMVFNIVGSGKSWGTFCLEYTENTYTNTPYVVQKLTDVTARWENTGNQIAWLYYNWELNGLDGANESALQYAFWILNGDLASYSGDHRAEADSLISSANSAVSKGWSNSGGLVMIAENQGQDVLVSAAPVPEPATLMLLGTGLIGLAGVSRKKFKK</sequence>
<dbReference type="Pfam" id="PF07589">
    <property type="entry name" value="PEP-CTERM"/>
    <property type="match status" value="1"/>
</dbReference>
<dbReference type="InterPro" id="IPR013424">
    <property type="entry name" value="Ice-binding_C"/>
</dbReference>
<evidence type="ECO:0000256" key="1">
    <source>
        <dbReference type="SAM" id="SignalP"/>
    </source>
</evidence>
<evidence type="ECO:0000313" key="4">
    <source>
        <dbReference type="Proteomes" id="UP000427906"/>
    </source>
</evidence>